<dbReference type="InterPro" id="IPR000873">
    <property type="entry name" value="AMP-dep_synth/lig_dom"/>
</dbReference>
<dbReference type="InterPro" id="IPR025110">
    <property type="entry name" value="AMP-bd_C"/>
</dbReference>
<comment type="caution">
    <text evidence="3">The sequence shown here is derived from an EMBL/GenBank/DDBJ whole genome shotgun (WGS) entry which is preliminary data.</text>
</comment>
<keyword evidence="3" id="KW-0436">Ligase</keyword>
<dbReference type="SUPFAM" id="SSF56801">
    <property type="entry name" value="Acetyl-CoA synthetase-like"/>
    <property type="match status" value="1"/>
</dbReference>
<accession>A0ABV2QC36</accession>
<evidence type="ECO:0000313" key="3">
    <source>
        <dbReference type="EMBL" id="MET4578596.1"/>
    </source>
</evidence>
<feature type="domain" description="AMP-dependent synthetase/ligase" evidence="1">
    <location>
        <begin position="6"/>
        <end position="360"/>
    </location>
</feature>
<gene>
    <name evidence="3" type="ORF">ABIE13_003712</name>
</gene>
<dbReference type="EC" id="6.2.1.3" evidence="3"/>
<evidence type="ECO:0000259" key="1">
    <source>
        <dbReference type="Pfam" id="PF00501"/>
    </source>
</evidence>
<dbReference type="InterPro" id="IPR042099">
    <property type="entry name" value="ANL_N_sf"/>
</dbReference>
<proteinExistence type="predicted"/>
<evidence type="ECO:0000259" key="2">
    <source>
        <dbReference type="Pfam" id="PF13193"/>
    </source>
</evidence>
<name>A0ABV2QC36_9BURK</name>
<dbReference type="InterPro" id="IPR020845">
    <property type="entry name" value="AMP-binding_CS"/>
</dbReference>
<sequence length="505" mass="54950">MTFDLRRWALEDPDRLAVRVGNVDTTYGELEAVANRVAHVLRAHGVERGDHVAALMGNTAHVFAVVWGAYRAGAYITPVPSTASLEDAAYIVRDCGAKVVIADASLGEGLEGLPSLAGDGSTWLALGGDIPGFLSLSLVLESLPATPIADESSGSLMMYTSGTTGRPKGVWRALSPVVTACPPFAQDLIAMFEVSENSRYLSTAPLYHAAPLRFGLAFLAAGGSVFVMPKFEARLALELLEKEKITHSQWVPTMFRRLLDLDASERARFKTPHHRLALHSAAPCPVPVKHAMIEWWGPVFEEYYSGSEGVGLTAITSAEWLERPGSVGRVRKGQLHILGEDEQELLAGEIGRVFFSGIAPFAYYGAPEKTALRTSHQGWQTFGDLGYADAQGYLFLTDRLDDMIISGGVNIYPQELEAALLEMPDIAEVAVVGAPDHEYGERPVAFVVPRTSGMDPIALTEAIGSFALQRLGRIKRPRDIRIMDALPYSPQGKLLRRELRRQLAD</sequence>
<dbReference type="Proteomes" id="UP001549320">
    <property type="component" value="Unassembled WGS sequence"/>
</dbReference>
<protein>
    <submittedName>
        <fullName evidence="3">Long-chain acyl-CoA synthetase</fullName>
        <ecNumber evidence="3">6.2.1.3</ecNumber>
    </submittedName>
</protein>
<dbReference type="InterPro" id="IPR045851">
    <property type="entry name" value="AMP-bd_C_sf"/>
</dbReference>
<dbReference type="Gene3D" id="3.40.50.12780">
    <property type="entry name" value="N-terminal domain of ligase-like"/>
    <property type="match status" value="1"/>
</dbReference>
<evidence type="ECO:0000313" key="4">
    <source>
        <dbReference type="Proteomes" id="UP001549320"/>
    </source>
</evidence>
<dbReference type="PANTHER" id="PTHR24096">
    <property type="entry name" value="LONG-CHAIN-FATTY-ACID--COA LIGASE"/>
    <property type="match status" value="1"/>
</dbReference>
<dbReference type="Pfam" id="PF00501">
    <property type="entry name" value="AMP-binding"/>
    <property type="match status" value="1"/>
</dbReference>
<keyword evidence="4" id="KW-1185">Reference proteome</keyword>
<dbReference type="Pfam" id="PF13193">
    <property type="entry name" value="AMP-binding_C"/>
    <property type="match status" value="1"/>
</dbReference>
<dbReference type="GO" id="GO:0004467">
    <property type="term" value="F:long-chain fatty acid-CoA ligase activity"/>
    <property type="evidence" value="ECO:0007669"/>
    <property type="project" value="UniProtKB-EC"/>
</dbReference>
<dbReference type="RefSeq" id="WP_354445972.1">
    <property type="nucleotide sequence ID" value="NZ_JBEPSH010000007.1"/>
</dbReference>
<dbReference type="PROSITE" id="PS00455">
    <property type="entry name" value="AMP_BINDING"/>
    <property type="match status" value="1"/>
</dbReference>
<dbReference type="Gene3D" id="3.30.300.30">
    <property type="match status" value="1"/>
</dbReference>
<dbReference type="PANTHER" id="PTHR24096:SF323">
    <property type="entry name" value="BLR3536 PROTEIN"/>
    <property type="match status" value="1"/>
</dbReference>
<feature type="domain" description="AMP-binding enzyme C-terminal" evidence="2">
    <location>
        <begin position="415"/>
        <end position="493"/>
    </location>
</feature>
<reference evidence="3 4" key="1">
    <citation type="submission" date="2024-06" db="EMBL/GenBank/DDBJ databases">
        <title>Sorghum-associated microbial communities from plants grown in Nebraska, USA.</title>
        <authorList>
            <person name="Schachtman D."/>
        </authorList>
    </citation>
    <scope>NUCLEOTIDE SEQUENCE [LARGE SCALE GENOMIC DNA]</scope>
    <source>
        <strain evidence="3 4">2709</strain>
    </source>
</reference>
<organism evidence="3 4">
    <name type="scientific">Ottowia thiooxydans</name>
    <dbReference type="NCBI Taxonomy" id="219182"/>
    <lineage>
        <taxon>Bacteria</taxon>
        <taxon>Pseudomonadati</taxon>
        <taxon>Pseudomonadota</taxon>
        <taxon>Betaproteobacteria</taxon>
        <taxon>Burkholderiales</taxon>
        <taxon>Comamonadaceae</taxon>
        <taxon>Ottowia</taxon>
    </lineage>
</organism>
<dbReference type="EMBL" id="JBEPSH010000007">
    <property type="protein sequence ID" value="MET4578596.1"/>
    <property type="molecule type" value="Genomic_DNA"/>
</dbReference>